<organism evidence="2 3">
    <name type="scientific">Legionella israelensis</name>
    <dbReference type="NCBI Taxonomy" id="454"/>
    <lineage>
        <taxon>Bacteria</taxon>
        <taxon>Pseudomonadati</taxon>
        <taxon>Pseudomonadota</taxon>
        <taxon>Gammaproteobacteria</taxon>
        <taxon>Legionellales</taxon>
        <taxon>Legionellaceae</taxon>
        <taxon>Legionella</taxon>
    </lineage>
</organism>
<reference evidence="2 3" key="1">
    <citation type="submission" date="2015-11" db="EMBL/GenBank/DDBJ databases">
        <title>Genomic analysis of 38 Legionella species identifies large and diverse effector repertoires.</title>
        <authorList>
            <person name="Burstein D."/>
            <person name="Amaro F."/>
            <person name="Zusman T."/>
            <person name="Lifshitz Z."/>
            <person name="Cohen O."/>
            <person name="Gilbert J.A."/>
            <person name="Pupko T."/>
            <person name="Shuman H.A."/>
            <person name="Segal G."/>
        </authorList>
    </citation>
    <scope>NUCLEOTIDE SEQUENCE [LARGE SCALE GENOMIC DNA]</scope>
    <source>
        <strain evidence="2 3">Bercovier 4</strain>
    </source>
</reference>
<feature type="signal peptide" evidence="1">
    <location>
        <begin position="1"/>
        <end position="31"/>
    </location>
</feature>
<evidence type="ECO:0000256" key="1">
    <source>
        <dbReference type="SAM" id="SignalP"/>
    </source>
</evidence>
<feature type="chain" id="PRO_5006914909" evidence="1">
    <location>
        <begin position="32"/>
        <end position="116"/>
    </location>
</feature>
<gene>
    <name evidence="2" type="ORF">Lisr_1630</name>
</gene>
<evidence type="ECO:0000313" key="3">
    <source>
        <dbReference type="Proteomes" id="UP000054761"/>
    </source>
</evidence>
<comment type="caution">
    <text evidence="2">The sequence shown here is derived from an EMBL/GenBank/DDBJ whole genome shotgun (WGS) entry which is preliminary data.</text>
</comment>
<dbReference type="EMBL" id="LNYH01000095">
    <property type="protein sequence ID" value="KTD20840.1"/>
    <property type="molecule type" value="Genomic_DNA"/>
</dbReference>
<keyword evidence="1" id="KW-0732">Signal</keyword>
<dbReference type="Proteomes" id="UP000054761">
    <property type="component" value="Unassembled WGS sequence"/>
</dbReference>
<proteinExistence type="predicted"/>
<sequence>MFFHFSHFSGQIRSVLLSFLLLMLLSFTTFAADKIVITGEPVVLEQRGDVYVPPSGYSVTTDYHYVTLDGTNRVCYAEAQPSLASLNVVNVNVEVGGSTVVWHCYEYNTQYFTVNP</sequence>
<protein>
    <submittedName>
        <fullName evidence="2">Uncharacterized protein</fullName>
    </submittedName>
</protein>
<evidence type="ECO:0000313" key="2">
    <source>
        <dbReference type="EMBL" id="KTD20840.1"/>
    </source>
</evidence>
<name>A0A0W0VL91_9GAMM</name>
<accession>A0A0W0VL91</accession>
<keyword evidence="3" id="KW-1185">Reference proteome</keyword>
<dbReference type="PATRIC" id="fig|454.4.peg.1772"/>
<dbReference type="AlphaFoldDB" id="A0A0W0VL91"/>
<dbReference type="STRING" id="454.Lisr_1630"/>